<dbReference type="OMA" id="QCASPEL"/>
<evidence type="ECO:0000259" key="2">
    <source>
        <dbReference type="Pfam" id="PF03107"/>
    </source>
</evidence>
<evidence type="ECO:0000313" key="4">
    <source>
        <dbReference type="Proteomes" id="UP000594263"/>
    </source>
</evidence>
<dbReference type="PANTHER" id="PTHR46288:SF80">
    <property type="entry name" value="CYSTEINE_HISTIDINE-RICH C1 DOMAIN FAMILY PROTEIN"/>
    <property type="match status" value="1"/>
</dbReference>
<keyword evidence="1" id="KW-0677">Repeat</keyword>
<feature type="domain" description="DC1" evidence="2">
    <location>
        <begin position="130"/>
        <end position="177"/>
    </location>
</feature>
<dbReference type="SUPFAM" id="SSF57889">
    <property type="entry name" value="Cysteine-rich domain"/>
    <property type="match status" value="2"/>
</dbReference>
<reference evidence="3" key="1">
    <citation type="submission" date="2021-01" db="UniProtKB">
        <authorList>
            <consortium name="EnsemblPlants"/>
        </authorList>
    </citation>
    <scope>IDENTIFICATION</scope>
</reference>
<dbReference type="AlphaFoldDB" id="A0A7N0T804"/>
<dbReference type="EnsemblPlants" id="Kaladp0024s0641.1.v1.1">
    <property type="protein sequence ID" value="Kaladp0024s0641.1.v1.1.CDS.1"/>
    <property type="gene ID" value="Kaladp0024s0641.v1.1"/>
</dbReference>
<keyword evidence="4" id="KW-1185">Reference proteome</keyword>
<protein>
    <recommendedName>
        <fullName evidence="2">DC1 domain-containing protein</fullName>
    </recommendedName>
</protein>
<dbReference type="Gramene" id="Kaladp0024s0641.1.v1.1">
    <property type="protein sequence ID" value="Kaladp0024s0641.1.v1.1.CDS.1"/>
    <property type="gene ID" value="Kaladp0024s0641.v1.1"/>
</dbReference>
<dbReference type="PANTHER" id="PTHR46288">
    <property type="entry name" value="PHORBOL-ESTER/DAG-TYPE DOMAIN-CONTAINING PROTEIN"/>
    <property type="match status" value="1"/>
</dbReference>
<evidence type="ECO:0000313" key="3">
    <source>
        <dbReference type="EnsemblPlants" id="Kaladp0024s0641.1.v1.1.CDS.1"/>
    </source>
</evidence>
<evidence type="ECO:0000256" key="1">
    <source>
        <dbReference type="ARBA" id="ARBA00022737"/>
    </source>
</evidence>
<organism evidence="3 4">
    <name type="scientific">Kalanchoe fedtschenkoi</name>
    <name type="common">Lavender scallops</name>
    <name type="synonym">South American air plant</name>
    <dbReference type="NCBI Taxonomy" id="63787"/>
    <lineage>
        <taxon>Eukaryota</taxon>
        <taxon>Viridiplantae</taxon>
        <taxon>Streptophyta</taxon>
        <taxon>Embryophyta</taxon>
        <taxon>Tracheophyta</taxon>
        <taxon>Spermatophyta</taxon>
        <taxon>Magnoliopsida</taxon>
        <taxon>eudicotyledons</taxon>
        <taxon>Gunneridae</taxon>
        <taxon>Pentapetalae</taxon>
        <taxon>Saxifragales</taxon>
        <taxon>Crassulaceae</taxon>
        <taxon>Kalanchoe</taxon>
    </lineage>
</organism>
<feature type="domain" description="DC1" evidence="2">
    <location>
        <begin position="78"/>
        <end position="121"/>
    </location>
</feature>
<accession>A0A7N0T804</accession>
<sequence length="268" mass="28849">MAPVTRPQSEPAAGIHHFAHHHPLQLSHHHHQQTPCSACAHPTSVPAYGCQLCNYYLHVSCAKMPQQLQHPFDSNRTHALTLLPKPVYPEGLFSCDACGHHGNGFSYHCPDCKIDLHILCAALPSAAFVPSHQHQLTILFAPPYPDNKFVCDVCRKPGSKTWLYSCRNCQFDVHLGCSRGPQQPHRTMSAPPHPHNPYAPAAARPGSLPSRFTNAAIECAVDGIFQAVAQNVVNAVMDGNVSGLDYAGIVGDGSGAGEFDASGVEGSM</sequence>
<name>A0A7N0T804_KALFE</name>
<feature type="domain" description="DC1" evidence="2">
    <location>
        <begin position="19"/>
        <end position="62"/>
    </location>
</feature>
<dbReference type="InterPro" id="IPR004146">
    <property type="entry name" value="DC1"/>
</dbReference>
<proteinExistence type="predicted"/>
<dbReference type="InterPro" id="IPR046349">
    <property type="entry name" value="C1-like_sf"/>
</dbReference>
<dbReference type="Pfam" id="PF03107">
    <property type="entry name" value="C1_2"/>
    <property type="match status" value="3"/>
</dbReference>
<dbReference type="Proteomes" id="UP000594263">
    <property type="component" value="Unplaced"/>
</dbReference>